<proteinExistence type="predicted"/>
<dbReference type="Proteomes" id="UP000018144">
    <property type="component" value="Unassembled WGS sequence"/>
</dbReference>
<organism evidence="3 4">
    <name type="scientific">Pyronema omphalodes (strain CBS 100304)</name>
    <name type="common">Pyronema confluens</name>
    <dbReference type="NCBI Taxonomy" id="1076935"/>
    <lineage>
        <taxon>Eukaryota</taxon>
        <taxon>Fungi</taxon>
        <taxon>Dikarya</taxon>
        <taxon>Ascomycota</taxon>
        <taxon>Pezizomycotina</taxon>
        <taxon>Pezizomycetes</taxon>
        <taxon>Pezizales</taxon>
        <taxon>Pyronemataceae</taxon>
        <taxon>Pyronema</taxon>
    </lineage>
</organism>
<accession>U4L2J2</accession>
<evidence type="ECO:0000256" key="1">
    <source>
        <dbReference type="SAM" id="Coils"/>
    </source>
</evidence>
<keyword evidence="1" id="KW-0175">Coiled coil</keyword>
<dbReference type="OrthoDB" id="428260at2759"/>
<feature type="coiled-coil region" evidence="1">
    <location>
        <begin position="62"/>
        <end position="89"/>
    </location>
</feature>
<name>U4L2J2_PYROM</name>
<keyword evidence="4" id="KW-1185">Reference proteome</keyword>
<dbReference type="AlphaFoldDB" id="U4L2J2"/>
<evidence type="ECO:0000313" key="3">
    <source>
        <dbReference type="EMBL" id="CCX04290.1"/>
    </source>
</evidence>
<gene>
    <name evidence="3" type="ORF">PCON_01780</name>
</gene>
<dbReference type="Pfam" id="PF17111">
    <property type="entry name" value="PigL_N"/>
    <property type="match status" value="1"/>
</dbReference>
<evidence type="ECO:0000259" key="2">
    <source>
        <dbReference type="Pfam" id="PF17111"/>
    </source>
</evidence>
<sequence>MDAVGATASIVGIITAALQSTKFIYQIIERIKDAPTVIKELGEKVKVLEGALLRMSNIQLPSQLLKDRMEKCQRDLESFSKKVQKISDAFNGESRSNKLRKGFQVWFKEDKFMNSALDEYRQFFILEMSANTMEASEKYGKYGIPYTSSKLTTAIAVADTSVDHPWHQSISSGRTSNQSLEGFKNAFFQRIEILLPVLLKEDHACHPNNGDNGNQRNAQIDGLETSIDRIVNLYNETETTIY</sequence>
<reference evidence="3 4" key="1">
    <citation type="journal article" date="2013" name="PLoS Genet.">
        <title>The genome and development-dependent transcriptomes of Pyronema confluens: a window into fungal evolution.</title>
        <authorList>
            <person name="Traeger S."/>
            <person name="Altegoer F."/>
            <person name="Freitag M."/>
            <person name="Gabaldon T."/>
            <person name="Kempken F."/>
            <person name="Kumar A."/>
            <person name="Marcet-Houben M."/>
            <person name="Poggeler S."/>
            <person name="Stajich J.E."/>
            <person name="Nowrousian M."/>
        </authorList>
    </citation>
    <scope>NUCLEOTIDE SEQUENCE [LARGE SCALE GENOMIC DNA]</scope>
    <source>
        <strain evidence="4">CBS 100304</strain>
        <tissue evidence="3">Vegetative mycelium</tissue>
    </source>
</reference>
<protein>
    <recommendedName>
        <fullName evidence="2">Azaphilone pigments biosynthesis cluster protein L N-terminal domain-containing protein</fullName>
    </recommendedName>
</protein>
<evidence type="ECO:0000313" key="4">
    <source>
        <dbReference type="Proteomes" id="UP000018144"/>
    </source>
</evidence>
<dbReference type="STRING" id="1076935.U4L2J2"/>
<feature type="domain" description="Azaphilone pigments biosynthesis cluster protein L N-terminal" evidence="2">
    <location>
        <begin position="1"/>
        <end position="122"/>
    </location>
</feature>
<dbReference type="EMBL" id="HF935197">
    <property type="protein sequence ID" value="CCX04290.1"/>
    <property type="molecule type" value="Genomic_DNA"/>
</dbReference>
<dbReference type="InterPro" id="IPR031348">
    <property type="entry name" value="PigL_N"/>
</dbReference>